<dbReference type="AlphaFoldDB" id="A0A075HLQ4"/>
<protein>
    <submittedName>
        <fullName evidence="1">Uncharacterized protein</fullName>
    </submittedName>
</protein>
<reference evidence="1" key="1">
    <citation type="journal article" date="2014" name="Genome Biol. Evol.">
        <title>Pangenome evidence for extensive interdomain horizontal transfer affecting lineage core and shell genes in uncultured planktonic thaumarchaeota and euryarchaeota.</title>
        <authorList>
            <person name="Deschamps P."/>
            <person name="Zivanovic Y."/>
            <person name="Moreira D."/>
            <person name="Rodriguez-Valera F."/>
            <person name="Lopez-Garcia P."/>
        </authorList>
    </citation>
    <scope>NUCLEOTIDE SEQUENCE</scope>
</reference>
<evidence type="ECO:0000313" key="1">
    <source>
        <dbReference type="EMBL" id="AIF16210.1"/>
    </source>
</evidence>
<name>A0A075HLQ4_9ARCH</name>
<sequence>MTTKVVVYGLSTEGYSIACQIALNGGDVQIIDESTPSAISIKKDIANSYPSVQALKDDEPLLSMTSINAAISNAQVLIFTPRIRKTGQDIKIEINSKFKDAISNIKKGCIVIYGLGTGFGGNSENISLLEHVTGLVVGKNISYFYYPLSKEIKTTKSYIGSSNGKENEILKKLLSSDKELNFLTLSSSEYFHAIDILKHFSTQTTILEVCKFAKDSITKSDLNSESLGDIFLDDLVDGLFDLRSLSNSFEGASSLMYLINGSMKGMDGYIKRLIDETRLILKKNELKASRTKILLLWTLDQHEMKGEKIEKLQELETKLKDYIGDVESISQPVDIFQNEKTTIIVACSKHDFDYIMKNNKDNEIIILKANPLCQLVSQK</sequence>
<accession>A0A075HLQ4</accession>
<proteinExistence type="predicted"/>
<dbReference type="EMBL" id="KF901049">
    <property type="protein sequence ID" value="AIF16210.1"/>
    <property type="molecule type" value="Genomic_DNA"/>
</dbReference>
<organism evidence="1">
    <name type="scientific">uncultured marine thaumarchaeote KM3_73_B11</name>
    <dbReference type="NCBI Taxonomy" id="1456265"/>
    <lineage>
        <taxon>Archaea</taxon>
        <taxon>Nitrososphaerota</taxon>
        <taxon>environmental samples</taxon>
    </lineage>
</organism>